<dbReference type="Proteomes" id="UP001218188">
    <property type="component" value="Unassembled WGS sequence"/>
</dbReference>
<feature type="non-terminal residue" evidence="1">
    <location>
        <position position="58"/>
    </location>
</feature>
<organism evidence="1 2">
    <name type="scientific">Mycena alexandri</name>
    <dbReference type="NCBI Taxonomy" id="1745969"/>
    <lineage>
        <taxon>Eukaryota</taxon>
        <taxon>Fungi</taxon>
        <taxon>Dikarya</taxon>
        <taxon>Basidiomycota</taxon>
        <taxon>Agaricomycotina</taxon>
        <taxon>Agaricomycetes</taxon>
        <taxon>Agaricomycetidae</taxon>
        <taxon>Agaricales</taxon>
        <taxon>Marasmiineae</taxon>
        <taxon>Mycenaceae</taxon>
        <taxon>Mycena</taxon>
    </lineage>
</organism>
<accession>A0AAD6T2D5</accession>
<name>A0AAD6T2D5_9AGAR</name>
<keyword evidence="2" id="KW-1185">Reference proteome</keyword>
<proteinExistence type="predicted"/>
<reference evidence="1" key="1">
    <citation type="submission" date="2023-03" db="EMBL/GenBank/DDBJ databases">
        <title>Massive genome expansion in bonnet fungi (Mycena s.s.) driven by repeated elements and novel gene families across ecological guilds.</title>
        <authorList>
            <consortium name="Lawrence Berkeley National Laboratory"/>
            <person name="Harder C.B."/>
            <person name="Miyauchi S."/>
            <person name="Viragh M."/>
            <person name="Kuo A."/>
            <person name="Thoen E."/>
            <person name="Andreopoulos B."/>
            <person name="Lu D."/>
            <person name="Skrede I."/>
            <person name="Drula E."/>
            <person name="Henrissat B."/>
            <person name="Morin E."/>
            <person name="Kohler A."/>
            <person name="Barry K."/>
            <person name="LaButti K."/>
            <person name="Morin E."/>
            <person name="Salamov A."/>
            <person name="Lipzen A."/>
            <person name="Mereny Z."/>
            <person name="Hegedus B."/>
            <person name="Baldrian P."/>
            <person name="Stursova M."/>
            <person name="Weitz H."/>
            <person name="Taylor A."/>
            <person name="Grigoriev I.V."/>
            <person name="Nagy L.G."/>
            <person name="Martin F."/>
            <person name="Kauserud H."/>
        </authorList>
    </citation>
    <scope>NUCLEOTIDE SEQUENCE</scope>
    <source>
        <strain evidence="1">CBHHK200</strain>
    </source>
</reference>
<dbReference type="EMBL" id="JARJCM010000032">
    <property type="protein sequence ID" value="KAJ7038419.1"/>
    <property type="molecule type" value="Genomic_DNA"/>
</dbReference>
<protein>
    <submittedName>
        <fullName evidence="1">Uncharacterized protein</fullName>
    </submittedName>
</protein>
<gene>
    <name evidence="1" type="ORF">C8F04DRAFT_1089091</name>
</gene>
<evidence type="ECO:0000313" key="1">
    <source>
        <dbReference type="EMBL" id="KAJ7038419.1"/>
    </source>
</evidence>
<evidence type="ECO:0000313" key="2">
    <source>
        <dbReference type="Proteomes" id="UP001218188"/>
    </source>
</evidence>
<comment type="caution">
    <text evidence="1">The sequence shown here is derived from an EMBL/GenBank/DDBJ whole genome shotgun (WGS) entry which is preliminary data.</text>
</comment>
<sequence>MFAQCDVVIAAAFNINVCGDPAGGLNITFSWGENRVDAGLVEGFIADFQEELRRVVAL</sequence>
<dbReference type="AlphaFoldDB" id="A0AAD6T2D5"/>